<feature type="region of interest" description="Disordered" evidence="1">
    <location>
        <begin position="1"/>
        <end position="28"/>
    </location>
</feature>
<dbReference type="AlphaFoldDB" id="A0A5P3MU78"/>
<evidence type="ECO:0000313" key="2">
    <source>
        <dbReference type="EMBL" id="QEY24615.1"/>
    </source>
</evidence>
<sequence length="64" mass="7051">MPSENQTGLFSDGLLRRTSDKVQMPTHHPNLPVVILSLSGGRILPQRQNQHSQQGAQWHAVAAL</sequence>
<dbReference type="RefSeq" id="WP_123794801.1">
    <property type="nucleotide sequence ID" value="NZ_CP031699.1"/>
</dbReference>
<proteinExistence type="predicted"/>
<gene>
    <name evidence="2" type="ORF">D0T90_09185</name>
</gene>
<evidence type="ECO:0000313" key="3">
    <source>
        <dbReference type="Proteomes" id="UP000325536"/>
    </source>
</evidence>
<dbReference type="KEGG" id="naq:D0T90_09185"/>
<organism evidence="2 3">
    <name type="scientific">Neisseria animalis</name>
    <dbReference type="NCBI Taxonomy" id="492"/>
    <lineage>
        <taxon>Bacteria</taxon>
        <taxon>Pseudomonadati</taxon>
        <taxon>Pseudomonadota</taxon>
        <taxon>Betaproteobacteria</taxon>
        <taxon>Neisseriales</taxon>
        <taxon>Neisseriaceae</taxon>
        <taxon>Neisseria</taxon>
    </lineage>
</organism>
<protein>
    <submittedName>
        <fullName evidence="2">Uncharacterized protein</fullName>
    </submittedName>
</protein>
<evidence type="ECO:0000256" key="1">
    <source>
        <dbReference type="SAM" id="MobiDB-lite"/>
    </source>
</evidence>
<dbReference type="Proteomes" id="UP000325536">
    <property type="component" value="Chromosome"/>
</dbReference>
<accession>A0A5P3MU78</accession>
<dbReference type="EMBL" id="CP031699">
    <property type="protein sequence ID" value="QEY24615.1"/>
    <property type="molecule type" value="Genomic_DNA"/>
</dbReference>
<reference evidence="2 3" key="1">
    <citation type="submission" date="2018-08" db="EMBL/GenBank/DDBJ databases">
        <title>Neisseria animalis ATCC 49930 complete genome.</title>
        <authorList>
            <person name="Veseli I.A."/>
            <person name="Mascarenhas dos Santos A.C."/>
            <person name="Buttler R."/>
            <person name="Pombert J.-F."/>
        </authorList>
    </citation>
    <scope>NUCLEOTIDE SEQUENCE [LARGE SCALE GENOMIC DNA]</scope>
    <source>
        <strain evidence="2 3">ATCC 49930</strain>
    </source>
</reference>
<name>A0A5P3MU78_NEIAN</name>
<keyword evidence="3" id="KW-1185">Reference proteome</keyword>